<evidence type="ECO:0000259" key="5">
    <source>
        <dbReference type="Pfam" id="PF01420"/>
    </source>
</evidence>
<dbReference type="CDD" id="cd17253">
    <property type="entry name" value="RMtype1_S_Eco933I-TRD2-CR2_like"/>
    <property type="match status" value="1"/>
</dbReference>
<feature type="domain" description="Type I restriction modification DNA specificity" evidence="5">
    <location>
        <begin position="3"/>
        <end position="178"/>
    </location>
</feature>
<dbReference type="InterPro" id="IPR000055">
    <property type="entry name" value="Restrct_endonuc_typeI_TRD"/>
</dbReference>
<dbReference type="AlphaFoldDB" id="A0A653A067"/>
<reference evidence="6" key="1">
    <citation type="submission" date="2018-07" db="EMBL/GenBank/DDBJ databases">
        <authorList>
            <consortium name="Genoscope - CEA"/>
            <person name="William W."/>
        </authorList>
    </citation>
    <scope>NUCLEOTIDE SEQUENCE</scope>
    <source>
        <strain evidence="6">IK1</strain>
    </source>
</reference>
<sequence>MSWQTQKLEAVADFCLGKMLDQKKNRGEPLPYLANVNVRWGEFDLADLREMRFEQHELDRYGLKYGDIVMCEGGEPGRCAIWKEQCSSMMIQKALHRIRPHNCLRPEFLYYFFLYKGRTGHLASLFTGSTIKHLPREKLALVEVPVPPHSTQDHIASVLSAYDDLIENNRRRIQLLEQAARLLYKEWFVHLRFPGHEHTQIIDGVPEGWKKTTIGESASFLSRGITPKYDDDAPGIVINQKCIRNRMVGLDFSRRQSKQVPPAKLVQFGDVLINSTGAGTLGRVAQLLFEIEECTVDSHVTIVRPKEDVPVYYFGLHLTGLESYVATLGRGATNQTELSKDDIAALEIVLPSSSSVQIFESIVAPSFRKIRVLSEQIEKLIKARDLLLPKLMNGEVVV</sequence>
<dbReference type="InterPro" id="IPR044946">
    <property type="entry name" value="Restrct_endonuc_typeI_TRD_sf"/>
</dbReference>
<dbReference type="PANTHER" id="PTHR30408:SF13">
    <property type="entry name" value="TYPE I RESTRICTION ENZYME HINDI SPECIFICITY SUBUNIT"/>
    <property type="match status" value="1"/>
</dbReference>
<gene>
    <name evidence="6" type="ORF">TRIP_B100005</name>
</gene>
<keyword evidence="3" id="KW-0238">DNA-binding</keyword>
<feature type="coiled-coil region" evidence="4">
    <location>
        <begin position="159"/>
        <end position="186"/>
    </location>
</feature>
<protein>
    <submittedName>
        <fullName evidence="6">Restriction modification system DNA specificity domain-containing protein</fullName>
    </submittedName>
</protein>
<proteinExistence type="inferred from homology"/>
<dbReference type="PANTHER" id="PTHR30408">
    <property type="entry name" value="TYPE-1 RESTRICTION ENZYME ECOKI SPECIFICITY PROTEIN"/>
    <property type="match status" value="1"/>
</dbReference>
<keyword evidence="2" id="KW-0680">Restriction system</keyword>
<evidence type="ECO:0000256" key="4">
    <source>
        <dbReference type="SAM" id="Coils"/>
    </source>
</evidence>
<dbReference type="Gene3D" id="3.90.220.20">
    <property type="entry name" value="DNA methylase specificity domains"/>
    <property type="match status" value="2"/>
</dbReference>
<dbReference type="EMBL" id="UPXX01000002">
    <property type="protein sequence ID" value="VBB41429.1"/>
    <property type="molecule type" value="Genomic_DNA"/>
</dbReference>
<dbReference type="Pfam" id="PF01420">
    <property type="entry name" value="Methylase_S"/>
    <property type="match status" value="1"/>
</dbReference>
<evidence type="ECO:0000313" key="6">
    <source>
        <dbReference type="EMBL" id="VBB41429.1"/>
    </source>
</evidence>
<comment type="similarity">
    <text evidence="1">Belongs to the type-I restriction system S methylase family.</text>
</comment>
<evidence type="ECO:0000256" key="3">
    <source>
        <dbReference type="ARBA" id="ARBA00023125"/>
    </source>
</evidence>
<dbReference type="GO" id="GO:0003677">
    <property type="term" value="F:DNA binding"/>
    <property type="evidence" value="ECO:0007669"/>
    <property type="project" value="UniProtKB-KW"/>
</dbReference>
<evidence type="ECO:0000256" key="1">
    <source>
        <dbReference type="ARBA" id="ARBA00010923"/>
    </source>
</evidence>
<dbReference type="GO" id="GO:0009307">
    <property type="term" value="P:DNA restriction-modification system"/>
    <property type="evidence" value="ECO:0007669"/>
    <property type="project" value="UniProtKB-KW"/>
</dbReference>
<evidence type="ECO:0000256" key="2">
    <source>
        <dbReference type="ARBA" id="ARBA00022747"/>
    </source>
</evidence>
<accession>A0A653A067</accession>
<keyword evidence="4" id="KW-0175">Coiled coil</keyword>
<dbReference type="SUPFAM" id="SSF116734">
    <property type="entry name" value="DNA methylase specificity domain"/>
    <property type="match status" value="2"/>
</dbReference>
<name>A0A653A067_UNCDX</name>
<organism evidence="6">
    <name type="scientific">Uncultured Desulfatiglans sp</name>
    <dbReference type="NCBI Taxonomy" id="1748965"/>
    <lineage>
        <taxon>Bacteria</taxon>
        <taxon>Pseudomonadati</taxon>
        <taxon>Thermodesulfobacteriota</taxon>
        <taxon>Desulfobacteria</taxon>
        <taxon>Desulfatiglandales</taxon>
        <taxon>Desulfatiglandaceae</taxon>
        <taxon>Desulfatiglans</taxon>
        <taxon>environmental samples</taxon>
    </lineage>
</organism>
<dbReference type="InterPro" id="IPR052021">
    <property type="entry name" value="Type-I_RS_S_subunit"/>
</dbReference>